<dbReference type="Proteomes" id="UP001501444">
    <property type="component" value="Unassembled WGS sequence"/>
</dbReference>
<evidence type="ECO:0000256" key="3">
    <source>
        <dbReference type="ARBA" id="ARBA00023002"/>
    </source>
</evidence>
<evidence type="ECO:0000259" key="5">
    <source>
        <dbReference type="Pfam" id="PF03070"/>
    </source>
</evidence>
<dbReference type="InterPro" id="IPR011845">
    <property type="entry name" value="PqqC"/>
</dbReference>
<comment type="catalytic activity">
    <reaction evidence="4">
        <text>6-(2-amino-2-carboxyethyl)-7,8-dioxo-1,2,3,4,7,8-hexahydroquinoline-2,4-dicarboxylate + 3 O2 = pyrroloquinoline quinone + 2 H2O2 + 2 H2O + H(+)</text>
        <dbReference type="Rhea" id="RHEA:10692"/>
        <dbReference type="ChEBI" id="CHEBI:15377"/>
        <dbReference type="ChEBI" id="CHEBI:15378"/>
        <dbReference type="ChEBI" id="CHEBI:15379"/>
        <dbReference type="ChEBI" id="CHEBI:16240"/>
        <dbReference type="ChEBI" id="CHEBI:58442"/>
        <dbReference type="ChEBI" id="CHEBI:58778"/>
        <dbReference type="EC" id="1.3.3.11"/>
    </reaction>
</comment>
<dbReference type="InterPro" id="IPR039068">
    <property type="entry name" value="PqqC-like"/>
</dbReference>
<dbReference type="Gene3D" id="1.20.910.10">
    <property type="entry name" value="Heme oxygenase-like"/>
    <property type="match status" value="1"/>
</dbReference>
<accession>A0ABN3H9K2</accession>
<dbReference type="Pfam" id="PF03070">
    <property type="entry name" value="TENA_THI-4"/>
    <property type="match status" value="1"/>
</dbReference>
<comment type="caution">
    <text evidence="6">The sequence shown here is derived from an EMBL/GenBank/DDBJ whole genome shotgun (WGS) entry which is preliminary data.</text>
</comment>
<evidence type="ECO:0000256" key="1">
    <source>
        <dbReference type="ARBA" id="ARBA00004948"/>
    </source>
</evidence>
<evidence type="ECO:0000256" key="2">
    <source>
        <dbReference type="ARBA" id="ARBA00022905"/>
    </source>
</evidence>
<evidence type="ECO:0000313" key="7">
    <source>
        <dbReference type="Proteomes" id="UP001501444"/>
    </source>
</evidence>
<organism evidence="6 7">
    <name type="scientific">Dactylosporangium salmoneum</name>
    <dbReference type="NCBI Taxonomy" id="53361"/>
    <lineage>
        <taxon>Bacteria</taxon>
        <taxon>Bacillati</taxon>
        <taxon>Actinomycetota</taxon>
        <taxon>Actinomycetes</taxon>
        <taxon>Micromonosporales</taxon>
        <taxon>Micromonosporaceae</taxon>
        <taxon>Dactylosporangium</taxon>
    </lineage>
</organism>
<feature type="domain" description="Thiaminase-2/PQQC" evidence="5">
    <location>
        <begin position="16"/>
        <end position="223"/>
    </location>
</feature>
<dbReference type="HAMAP" id="MF_00654">
    <property type="entry name" value="PQQ_syn_PqqC"/>
    <property type="match status" value="1"/>
</dbReference>
<dbReference type="RefSeq" id="WP_344617460.1">
    <property type="nucleotide sequence ID" value="NZ_BAAARV010000074.1"/>
</dbReference>
<dbReference type="EMBL" id="BAAARV010000074">
    <property type="protein sequence ID" value="GAA2373324.1"/>
    <property type="molecule type" value="Genomic_DNA"/>
</dbReference>
<sequence length="232" mass="26552">MADEHPLSREDLAATLRGLSARYWDKHPFHVRLHAGGCSPDEVRAWVANRWYYQRCLSQKNAAIIASCPLPEVRRRWVERIAFQDGSSDGAGGLQDWLVLAEAVGLDPAEVRDERRVLPGVRFAVDGYVNFCRTRPWTEGAAAALTELFSPDLMADRIRAWQRHYDWIKPYGFAYFENRIPVVRRDSQYTLSLVLDHCRTREQQDAAVAALSFKCDVLRAILDAVDYAGMRR</sequence>
<keyword evidence="2 4" id="KW-0884">PQQ biosynthesis</keyword>
<dbReference type="EC" id="1.3.3.11" evidence="4"/>
<dbReference type="PANTHER" id="PTHR40279:SF3">
    <property type="entry name" value="4-AMINOBENZOATE SYNTHASE"/>
    <property type="match status" value="1"/>
</dbReference>
<dbReference type="SUPFAM" id="SSF48613">
    <property type="entry name" value="Heme oxygenase-like"/>
    <property type="match status" value="1"/>
</dbReference>
<reference evidence="6 7" key="1">
    <citation type="journal article" date="2019" name="Int. J. Syst. Evol. Microbiol.">
        <title>The Global Catalogue of Microorganisms (GCM) 10K type strain sequencing project: providing services to taxonomists for standard genome sequencing and annotation.</title>
        <authorList>
            <consortium name="The Broad Institute Genomics Platform"/>
            <consortium name="The Broad Institute Genome Sequencing Center for Infectious Disease"/>
            <person name="Wu L."/>
            <person name="Ma J."/>
        </authorList>
    </citation>
    <scope>NUCLEOTIDE SEQUENCE [LARGE SCALE GENOMIC DNA]</scope>
    <source>
        <strain evidence="6 7">JCM 3272</strain>
    </source>
</reference>
<dbReference type="InterPro" id="IPR004305">
    <property type="entry name" value="Thiaminase-2/PQQC"/>
</dbReference>
<gene>
    <name evidence="4 6" type="primary">pqqC</name>
    <name evidence="6" type="ORF">GCM10010170_075970</name>
</gene>
<evidence type="ECO:0000313" key="6">
    <source>
        <dbReference type="EMBL" id="GAA2373324.1"/>
    </source>
</evidence>
<comment type="similarity">
    <text evidence="4">Belongs to the PqqC family.</text>
</comment>
<proteinExistence type="inferred from homology"/>
<comment type="function">
    <text evidence="4">Ring cyclization and eight-electron oxidation of 3a-(2-amino-2-carboxyethyl)-4,5-dioxo-4,5,6,7,8,9-hexahydroquinoline-7,9-dicarboxylic-acid to PQQ.</text>
</comment>
<comment type="pathway">
    <text evidence="4">Cofactor biosynthesis; pyrroloquinoline quinone biosynthesis.</text>
</comment>
<dbReference type="PANTHER" id="PTHR40279">
    <property type="entry name" value="PQQC-LIKE PROTEIN"/>
    <property type="match status" value="1"/>
</dbReference>
<keyword evidence="3 4" id="KW-0560">Oxidoreductase</keyword>
<keyword evidence="7" id="KW-1185">Reference proteome</keyword>
<name>A0ABN3H9K2_9ACTN</name>
<dbReference type="NCBIfam" id="TIGR02111">
    <property type="entry name" value="PQQ_syn_pqqC"/>
    <property type="match status" value="1"/>
</dbReference>
<evidence type="ECO:0000256" key="4">
    <source>
        <dbReference type="HAMAP-Rule" id="MF_00654"/>
    </source>
</evidence>
<dbReference type="InterPro" id="IPR016084">
    <property type="entry name" value="Haem_Oase-like_multi-hlx"/>
</dbReference>
<comment type="pathway">
    <text evidence="1">Cofactor biosynthesis; thiamine diphosphate biosynthesis.</text>
</comment>
<protein>
    <recommendedName>
        <fullName evidence="4">Pyrroloquinoline-quinone synthase</fullName>
        <ecNumber evidence="4">1.3.3.11</ecNumber>
    </recommendedName>
    <alternativeName>
        <fullName evidence="4">Coenzyme PQQ synthesis protein C</fullName>
    </alternativeName>
    <alternativeName>
        <fullName evidence="4">Pyrroloquinoline quinone biosynthesis protein C</fullName>
    </alternativeName>
</protein>